<dbReference type="EMBL" id="JADGJQ010000118">
    <property type="protein sequence ID" value="KAJ3168692.1"/>
    <property type="molecule type" value="Genomic_DNA"/>
</dbReference>
<dbReference type="PANTHER" id="PTHR24056">
    <property type="entry name" value="CELL DIVISION PROTEIN KINASE"/>
    <property type="match status" value="1"/>
</dbReference>
<feature type="compositionally biased region" description="Low complexity" evidence="10">
    <location>
        <begin position="114"/>
        <end position="124"/>
    </location>
</feature>
<dbReference type="InterPro" id="IPR011009">
    <property type="entry name" value="Kinase-like_dom_sf"/>
</dbReference>
<feature type="binding site" evidence="9">
    <location>
        <position position="319"/>
    </location>
    <ligand>
        <name>ATP</name>
        <dbReference type="ChEBI" id="CHEBI:30616"/>
    </ligand>
</feature>
<comment type="similarity">
    <text evidence="2">Belongs to the protein kinase superfamily. CMGC Ser/Thr protein kinase family. CDC2/CDKX subfamily.</text>
</comment>
<evidence type="ECO:0000256" key="7">
    <source>
        <dbReference type="ARBA" id="ARBA00022840"/>
    </source>
</evidence>
<dbReference type="Gene3D" id="1.10.510.10">
    <property type="entry name" value="Transferase(Phosphotransferase) domain 1"/>
    <property type="match status" value="1"/>
</dbReference>
<dbReference type="PANTHER" id="PTHR24056:SF233">
    <property type="entry name" value="CYCLIN-DEPENDENT KINASE 9"/>
    <property type="match status" value="1"/>
</dbReference>
<evidence type="ECO:0000313" key="13">
    <source>
        <dbReference type="Proteomes" id="UP001212152"/>
    </source>
</evidence>
<feature type="compositionally biased region" description="Pro residues" evidence="10">
    <location>
        <begin position="55"/>
        <end position="67"/>
    </location>
</feature>
<gene>
    <name evidence="12" type="primary">BUR1</name>
    <name evidence="12" type="ORF">HDU87_000978</name>
</gene>
<evidence type="ECO:0000256" key="10">
    <source>
        <dbReference type="SAM" id="MobiDB-lite"/>
    </source>
</evidence>
<feature type="compositionally biased region" description="Pro residues" evidence="10">
    <location>
        <begin position="125"/>
        <end position="144"/>
    </location>
</feature>
<evidence type="ECO:0000259" key="11">
    <source>
        <dbReference type="PROSITE" id="PS50011"/>
    </source>
</evidence>
<keyword evidence="4" id="KW-0808">Transferase</keyword>
<protein>
    <submittedName>
        <fullName evidence="12">Serine/threonine protein kinase, CMGC, CDC2/CDK sub</fullName>
    </submittedName>
</protein>
<reference evidence="12" key="1">
    <citation type="submission" date="2020-05" db="EMBL/GenBank/DDBJ databases">
        <title>Phylogenomic resolution of chytrid fungi.</title>
        <authorList>
            <person name="Stajich J.E."/>
            <person name="Amses K."/>
            <person name="Simmons R."/>
            <person name="Seto K."/>
            <person name="Myers J."/>
            <person name="Bonds A."/>
            <person name="Quandt C.A."/>
            <person name="Barry K."/>
            <person name="Liu P."/>
            <person name="Grigoriev I."/>
            <person name="Longcore J.E."/>
            <person name="James T.Y."/>
        </authorList>
    </citation>
    <scope>NUCLEOTIDE SEQUENCE</scope>
    <source>
        <strain evidence="12">JEL0379</strain>
    </source>
</reference>
<dbReference type="Gene3D" id="3.30.200.20">
    <property type="entry name" value="Phosphorylase Kinase, domain 1"/>
    <property type="match status" value="1"/>
</dbReference>
<evidence type="ECO:0000256" key="3">
    <source>
        <dbReference type="ARBA" id="ARBA00022527"/>
    </source>
</evidence>
<keyword evidence="7 9" id="KW-0067">ATP-binding</keyword>
<evidence type="ECO:0000256" key="2">
    <source>
        <dbReference type="ARBA" id="ARBA00006485"/>
    </source>
</evidence>
<dbReference type="SMART" id="SM00220">
    <property type="entry name" value="S_TKc"/>
    <property type="match status" value="1"/>
</dbReference>
<feature type="compositionally biased region" description="Acidic residues" evidence="10">
    <location>
        <begin position="21"/>
        <end position="35"/>
    </location>
</feature>
<dbReference type="InterPro" id="IPR008271">
    <property type="entry name" value="Ser/Thr_kinase_AS"/>
</dbReference>
<dbReference type="PROSITE" id="PS50011">
    <property type="entry name" value="PROTEIN_KINASE_DOM"/>
    <property type="match status" value="1"/>
</dbReference>
<dbReference type="AlphaFoldDB" id="A0AAD5TDY2"/>
<evidence type="ECO:0000256" key="5">
    <source>
        <dbReference type="ARBA" id="ARBA00022741"/>
    </source>
</evidence>
<name>A0AAD5TDY2_9FUNG</name>
<feature type="compositionally biased region" description="Basic and acidic residues" evidence="10">
    <location>
        <begin position="197"/>
        <end position="211"/>
    </location>
</feature>
<keyword evidence="6 12" id="KW-0418">Kinase</keyword>
<feature type="region of interest" description="Disordered" evidence="10">
    <location>
        <begin position="1"/>
        <end position="272"/>
    </location>
</feature>
<dbReference type="Pfam" id="PF00069">
    <property type="entry name" value="Pkinase"/>
    <property type="match status" value="1"/>
</dbReference>
<dbReference type="GO" id="GO:0004693">
    <property type="term" value="F:cyclin-dependent protein serine/threonine kinase activity"/>
    <property type="evidence" value="ECO:0007669"/>
    <property type="project" value="TreeGrafter"/>
</dbReference>
<evidence type="ECO:0000256" key="8">
    <source>
        <dbReference type="ARBA" id="ARBA00023242"/>
    </source>
</evidence>
<dbReference type="InterPro" id="IPR050108">
    <property type="entry name" value="CDK"/>
</dbReference>
<evidence type="ECO:0000313" key="12">
    <source>
        <dbReference type="EMBL" id="KAJ3168692.1"/>
    </source>
</evidence>
<feature type="compositionally biased region" description="Polar residues" evidence="10">
    <location>
        <begin position="76"/>
        <end position="85"/>
    </location>
</feature>
<evidence type="ECO:0000256" key="6">
    <source>
        <dbReference type="ARBA" id="ARBA00022777"/>
    </source>
</evidence>
<feature type="domain" description="Protein kinase" evidence="11">
    <location>
        <begin position="290"/>
        <end position="587"/>
    </location>
</feature>
<dbReference type="InterPro" id="IPR000719">
    <property type="entry name" value="Prot_kinase_dom"/>
</dbReference>
<keyword evidence="8" id="KW-0539">Nucleus</keyword>
<keyword evidence="5 9" id="KW-0547">Nucleotide-binding</keyword>
<dbReference type="PROSITE" id="PS00108">
    <property type="entry name" value="PROTEIN_KINASE_ST"/>
    <property type="match status" value="1"/>
</dbReference>
<evidence type="ECO:0000256" key="1">
    <source>
        <dbReference type="ARBA" id="ARBA00004123"/>
    </source>
</evidence>
<feature type="compositionally biased region" description="Low complexity" evidence="10">
    <location>
        <begin position="86"/>
        <end position="107"/>
    </location>
</feature>
<dbReference type="GO" id="GO:0005524">
    <property type="term" value="F:ATP binding"/>
    <property type="evidence" value="ECO:0007669"/>
    <property type="project" value="UniProtKB-UniRule"/>
</dbReference>
<keyword evidence="13" id="KW-1185">Reference proteome</keyword>
<keyword evidence="3 12" id="KW-0723">Serine/threonine-protein kinase</keyword>
<dbReference type="PROSITE" id="PS00107">
    <property type="entry name" value="PROTEIN_KINASE_ATP"/>
    <property type="match status" value="1"/>
</dbReference>
<sequence>MDLDEKPLAEPVADAAHQLEEGEEPEPGEVTEEELVVQKSTSASSSREVRSPAKPVKPPLPPLPPRPSTAELRNGTGKTAQRPVSATTAAAATTTAPRRVALTSRRSPSPPIRRIPLSTDRSPVSVPPPAPAPPLASPAPPPPFAADQPHSPAVYNTMQEPGSRMPPPGPEDEARYPGRPSPGRPQADDEDDEAEEGELHEPEPKGGDIHDYTSGFQAYDRNSRSQSPATPDRIFGSPAPPQQDALTATANGGDAGAEDVEADEPPSLAHGPHVEEVFGKYLGTFDIEEFQNNERIGQGTFGEVTIASHIATDRKVALKRIIVHKEKEGLPITSIREIQILKAMKHRNVIAFEGMAFGKSKSKKAEDDQYEPATLYMVFPYMSHDLFGLLKNPQVTLQPAQIKSFAKQLLEGLSYLHCNDLLHRDLKSANILIDGNGTLKIADFGLARRYVATEAGASLTPTVVTLWYRPPEILLEEKAYDKTVDMWGYGCIFAEMWERTPVFQSGTEAQALEKILNVCGTPKADEWPEWETLTQRQKIEIKPKPRRIREIYRDRLDYYTITFIDTLLCLNPAKRLSAEEALRHDYFNVEPAPAEPGTIE</sequence>
<comment type="subcellular location">
    <subcellularLocation>
        <location evidence="1">Nucleus</location>
    </subcellularLocation>
</comment>
<proteinExistence type="inferred from homology"/>
<dbReference type="SUPFAM" id="SSF56112">
    <property type="entry name" value="Protein kinase-like (PK-like)"/>
    <property type="match status" value="1"/>
</dbReference>
<evidence type="ECO:0000256" key="4">
    <source>
        <dbReference type="ARBA" id="ARBA00022679"/>
    </source>
</evidence>
<dbReference type="GO" id="GO:0005634">
    <property type="term" value="C:nucleus"/>
    <property type="evidence" value="ECO:0007669"/>
    <property type="project" value="UniProtKB-SubCell"/>
</dbReference>
<dbReference type="InterPro" id="IPR017441">
    <property type="entry name" value="Protein_kinase_ATP_BS"/>
</dbReference>
<comment type="caution">
    <text evidence="12">The sequence shown here is derived from an EMBL/GenBank/DDBJ whole genome shotgun (WGS) entry which is preliminary data.</text>
</comment>
<dbReference type="Proteomes" id="UP001212152">
    <property type="component" value="Unassembled WGS sequence"/>
</dbReference>
<evidence type="ECO:0000256" key="9">
    <source>
        <dbReference type="PROSITE-ProRule" id="PRU10141"/>
    </source>
</evidence>
<dbReference type="FunFam" id="1.10.510.10:FF:000624">
    <property type="entry name" value="Mitogen-activated protein kinase"/>
    <property type="match status" value="1"/>
</dbReference>
<organism evidence="12 13">
    <name type="scientific">Geranomyces variabilis</name>
    <dbReference type="NCBI Taxonomy" id="109894"/>
    <lineage>
        <taxon>Eukaryota</taxon>
        <taxon>Fungi</taxon>
        <taxon>Fungi incertae sedis</taxon>
        <taxon>Chytridiomycota</taxon>
        <taxon>Chytridiomycota incertae sedis</taxon>
        <taxon>Chytridiomycetes</taxon>
        <taxon>Spizellomycetales</taxon>
        <taxon>Powellomycetaceae</taxon>
        <taxon>Geranomyces</taxon>
    </lineage>
</organism>
<accession>A0AAD5TDY2</accession>